<reference evidence="2" key="1">
    <citation type="submission" date="2023-03" db="EMBL/GenBank/DDBJ databases">
        <title>Massive genome expansion in bonnet fungi (Mycena s.s.) driven by repeated elements and novel gene families across ecological guilds.</title>
        <authorList>
            <consortium name="Lawrence Berkeley National Laboratory"/>
            <person name="Harder C.B."/>
            <person name="Miyauchi S."/>
            <person name="Viragh M."/>
            <person name="Kuo A."/>
            <person name="Thoen E."/>
            <person name="Andreopoulos B."/>
            <person name="Lu D."/>
            <person name="Skrede I."/>
            <person name="Drula E."/>
            <person name="Henrissat B."/>
            <person name="Morin E."/>
            <person name="Kohler A."/>
            <person name="Barry K."/>
            <person name="LaButti K."/>
            <person name="Morin E."/>
            <person name="Salamov A."/>
            <person name="Lipzen A."/>
            <person name="Mereny Z."/>
            <person name="Hegedus B."/>
            <person name="Baldrian P."/>
            <person name="Stursova M."/>
            <person name="Weitz H."/>
            <person name="Taylor A."/>
            <person name="Grigoriev I.V."/>
            <person name="Nagy L.G."/>
            <person name="Martin F."/>
            <person name="Kauserud H."/>
        </authorList>
    </citation>
    <scope>NUCLEOTIDE SEQUENCE</scope>
    <source>
        <strain evidence="2">CBHHK002</strain>
    </source>
</reference>
<evidence type="ECO:0000313" key="3">
    <source>
        <dbReference type="Proteomes" id="UP001218218"/>
    </source>
</evidence>
<dbReference type="EMBL" id="JARIHO010000018">
    <property type="protein sequence ID" value="KAJ7348156.1"/>
    <property type="molecule type" value="Genomic_DNA"/>
</dbReference>
<dbReference type="Proteomes" id="UP001218218">
    <property type="component" value="Unassembled WGS sequence"/>
</dbReference>
<evidence type="ECO:0000313" key="2">
    <source>
        <dbReference type="EMBL" id="KAJ7348156.1"/>
    </source>
</evidence>
<gene>
    <name evidence="2" type="ORF">DFH08DRAFT_808907</name>
</gene>
<keyword evidence="3" id="KW-1185">Reference proteome</keyword>
<name>A0AAD7A2Q2_9AGAR</name>
<protein>
    <submittedName>
        <fullName evidence="2">Uncharacterized protein</fullName>
    </submittedName>
</protein>
<evidence type="ECO:0000256" key="1">
    <source>
        <dbReference type="SAM" id="MobiDB-lite"/>
    </source>
</evidence>
<comment type="caution">
    <text evidence="2">The sequence shown here is derived from an EMBL/GenBank/DDBJ whole genome shotgun (WGS) entry which is preliminary data.</text>
</comment>
<accession>A0AAD7A2Q2</accession>
<proteinExistence type="predicted"/>
<feature type="region of interest" description="Disordered" evidence="1">
    <location>
        <begin position="55"/>
        <end position="84"/>
    </location>
</feature>
<sequence>MERKLIAGCDYNLYVSQGVYKNWGRLLRGLVGAKAWVGAGAGVVRHCGGRLLAHSATQHHTQAGHRRTAAPMRRKRSMSPRRGVGVLAAPVAKQEDVEMECYDPMPHDSTSVRHADRYARDCKQERQEWEGWEQVKREQVGRERGRWGASTQAQDTRVVRELGGRVREQKWEWE</sequence>
<organism evidence="2 3">
    <name type="scientific">Mycena albidolilacea</name>
    <dbReference type="NCBI Taxonomy" id="1033008"/>
    <lineage>
        <taxon>Eukaryota</taxon>
        <taxon>Fungi</taxon>
        <taxon>Dikarya</taxon>
        <taxon>Basidiomycota</taxon>
        <taxon>Agaricomycotina</taxon>
        <taxon>Agaricomycetes</taxon>
        <taxon>Agaricomycetidae</taxon>
        <taxon>Agaricales</taxon>
        <taxon>Marasmiineae</taxon>
        <taxon>Mycenaceae</taxon>
        <taxon>Mycena</taxon>
    </lineage>
</organism>
<dbReference type="AlphaFoldDB" id="A0AAD7A2Q2"/>
<feature type="compositionally biased region" description="Basic residues" evidence="1">
    <location>
        <begin position="62"/>
        <end position="79"/>
    </location>
</feature>